<protein>
    <submittedName>
        <fullName evidence="1">Uncharacterized protein</fullName>
    </submittedName>
</protein>
<organism evidence="1 2">
    <name type="scientific">Mucilaginibacter pedocola</name>
    <dbReference type="NCBI Taxonomy" id="1792845"/>
    <lineage>
        <taxon>Bacteria</taxon>
        <taxon>Pseudomonadati</taxon>
        <taxon>Bacteroidota</taxon>
        <taxon>Sphingobacteriia</taxon>
        <taxon>Sphingobacteriales</taxon>
        <taxon>Sphingobacteriaceae</taxon>
        <taxon>Mucilaginibacter</taxon>
    </lineage>
</organism>
<evidence type="ECO:0000313" key="2">
    <source>
        <dbReference type="Proteomes" id="UP000189739"/>
    </source>
</evidence>
<sequence>MKHKHLFILLMVCLTGCKKLPPAGFWTDFDSPHITDKNSDQGPWGGNRTIYWENKAGIKDTDMLKFAHENEWILLNTRNVIDPAVEMDKWIKYPGKLYIFNSEWTTEVDGKDKIAYGYILISDDHKRMSLYHSWGQ</sequence>
<dbReference type="STRING" id="1792845.BC343_04050"/>
<dbReference type="AlphaFoldDB" id="A0A1S9PMP0"/>
<evidence type="ECO:0000313" key="1">
    <source>
        <dbReference type="EMBL" id="OOQ62223.1"/>
    </source>
</evidence>
<keyword evidence="2" id="KW-1185">Reference proteome</keyword>
<dbReference type="EMBL" id="MBTF01000001">
    <property type="protein sequence ID" value="OOQ62223.1"/>
    <property type="molecule type" value="Genomic_DNA"/>
</dbReference>
<dbReference type="Proteomes" id="UP000189739">
    <property type="component" value="Unassembled WGS sequence"/>
</dbReference>
<gene>
    <name evidence="1" type="ORF">BC343_04050</name>
</gene>
<dbReference type="RefSeq" id="WP_078346421.1">
    <property type="nucleotide sequence ID" value="NZ_MBTF01000001.1"/>
</dbReference>
<reference evidence="1 2" key="1">
    <citation type="submission" date="2016-07" db="EMBL/GenBank/DDBJ databases">
        <title>Genomic analysis of zinc-resistant bacterium Mucilaginibacter pedocola TBZ30.</title>
        <authorList>
            <person name="Huang J."/>
            <person name="Tang J."/>
        </authorList>
    </citation>
    <scope>NUCLEOTIDE SEQUENCE [LARGE SCALE GENOMIC DNA]</scope>
    <source>
        <strain evidence="1 2">TBZ30</strain>
    </source>
</reference>
<proteinExistence type="predicted"/>
<name>A0A1S9PMP0_9SPHI</name>
<dbReference type="OrthoDB" id="980518at2"/>
<accession>A0A1S9PMP0</accession>
<comment type="caution">
    <text evidence="1">The sequence shown here is derived from an EMBL/GenBank/DDBJ whole genome shotgun (WGS) entry which is preliminary data.</text>
</comment>